<protein>
    <submittedName>
        <fullName evidence="1">Uncharacterized protein</fullName>
    </submittedName>
</protein>
<name>A0A4R6V1U3_9PSEU</name>
<comment type="caution">
    <text evidence="1">The sequence shown here is derived from an EMBL/GenBank/DDBJ whole genome shotgun (WGS) entry which is preliminary data.</text>
</comment>
<gene>
    <name evidence="1" type="ORF">EV188_1067</name>
</gene>
<dbReference type="RefSeq" id="WP_133828116.1">
    <property type="nucleotide sequence ID" value="NZ_BAABHR010000043.1"/>
</dbReference>
<proteinExistence type="predicted"/>
<sequence>MITGECWYCESVRVWKLYPMRHEDGCPTGGRRPQRLSPNEAALFAHPDLADLDLEISAWYPQLATAA</sequence>
<dbReference type="Proteomes" id="UP000295705">
    <property type="component" value="Unassembled WGS sequence"/>
</dbReference>
<reference evidence="1 2" key="1">
    <citation type="submission" date="2019-03" db="EMBL/GenBank/DDBJ databases">
        <title>Genomic Encyclopedia of Type Strains, Phase IV (KMG-IV): sequencing the most valuable type-strain genomes for metagenomic binning, comparative biology and taxonomic classification.</title>
        <authorList>
            <person name="Goeker M."/>
        </authorList>
    </citation>
    <scope>NUCLEOTIDE SEQUENCE [LARGE SCALE GENOMIC DNA]</scope>
    <source>
        <strain evidence="1 2">DSM 45775</strain>
    </source>
</reference>
<dbReference type="AlphaFoldDB" id="A0A4R6V1U3"/>
<dbReference type="EMBL" id="SNYO01000006">
    <property type="protein sequence ID" value="TDQ53863.1"/>
    <property type="molecule type" value="Genomic_DNA"/>
</dbReference>
<accession>A0A4R6V1U3</accession>
<evidence type="ECO:0000313" key="1">
    <source>
        <dbReference type="EMBL" id="TDQ53863.1"/>
    </source>
</evidence>
<organism evidence="1 2">
    <name type="scientific">Actinomycetospora succinea</name>
    <dbReference type="NCBI Taxonomy" id="663603"/>
    <lineage>
        <taxon>Bacteria</taxon>
        <taxon>Bacillati</taxon>
        <taxon>Actinomycetota</taxon>
        <taxon>Actinomycetes</taxon>
        <taxon>Pseudonocardiales</taxon>
        <taxon>Pseudonocardiaceae</taxon>
        <taxon>Actinomycetospora</taxon>
    </lineage>
</organism>
<dbReference type="OrthoDB" id="9852110at2"/>
<evidence type="ECO:0000313" key="2">
    <source>
        <dbReference type="Proteomes" id="UP000295705"/>
    </source>
</evidence>
<keyword evidence="2" id="KW-1185">Reference proteome</keyword>